<feature type="region of interest" description="Disordered" evidence="2">
    <location>
        <begin position="86"/>
        <end position="106"/>
    </location>
</feature>
<evidence type="ECO:0000256" key="2">
    <source>
        <dbReference type="SAM" id="MobiDB-lite"/>
    </source>
</evidence>
<dbReference type="Gene3D" id="3.40.50.10210">
    <property type="match status" value="1"/>
</dbReference>
<dbReference type="InterPro" id="IPR036087">
    <property type="entry name" value="Nict_dMeBzImd_PRibTrfase_sf"/>
</dbReference>
<keyword evidence="3" id="KW-0808">Transferase</keyword>
<proteinExistence type="inferred from homology"/>
<dbReference type="RefSeq" id="WP_390276659.1">
    <property type="nucleotide sequence ID" value="NZ_JBHUDK010000002.1"/>
</dbReference>
<comment type="caution">
    <text evidence="3">The sequence shown here is derived from an EMBL/GenBank/DDBJ whole genome shotgun (WGS) entry which is preliminary data.</text>
</comment>
<feature type="region of interest" description="Disordered" evidence="2">
    <location>
        <begin position="329"/>
        <end position="363"/>
    </location>
</feature>
<evidence type="ECO:0000256" key="1">
    <source>
        <dbReference type="HAMAP-Rule" id="MF_01086"/>
    </source>
</evidence>
<evidence type="ECO:0000313" key="4">
    <source>
        <dbReference type="Proteomes" id="UP001597085"/>
    </source>
</evidence>
<evidence type="ECO:0000313" key="3">
    <source>
        <dbReference type="EMBL" id="MFD1597677.1"/>
    </source>
</evidence>
<dbReference type="Proteomes" id="UP001597085">
    <property type="component" value="Unassembled WGS sequence"/>
</dbReference>
<dbReference type="PANTHER" id="PTHR38811">
    <property type="match status" value="1"/>
</dbReference>
<reference evidence="3 4" key="1">
    <citation type="journal article" date="2019" name="Int. J. Syst. Evol. Microbiol.">
        <title>The Global Catalogue of Microorganisms (GCM) 10K type strain sequencing project: providing services to taxonomists for standard genome sequencing and annotation.</title>
        <authorList>
            <consortium name="The Broad Institute Genomics Platform"/>
            <consortium name="The Broad Institute Genome Sequencing Center for Infectious Disease"/>
            <person name="Wu L."/>
            <person name="Ma J."/>
        </authorList>
    </citation>
    <scope>NUCLEOTIDE SEQUENCE [LARGE SCALE GENOMIC DNA]</scope>
    <source>
        <strain evidence="3 4">CGMCC 1.12121</strain>
    </source>
</reference>
<dbReference type="EMBL" id="JBHUDK010000002">
    <property type="protein sequence ID" value="MFD1597677.1"/>
    <property type="molecule type" value="Genomic_DNA"/>
</dbReference>
<dbReference type="PANTHER" id="PTHR38811:SF1">
    <property type="entry name" value="UPF0284 PROTEIN SLL1500"/>
    <property type="match status" value="1"/>
</dbReference>
<dbReference type="InterPro" id="IPR002805">
    <property type="entry name" value="Nict_dMeBzImd_PRibTrfase_arc"/>
</dbReference>
<protein>
    <recommendedName>
        <fullName evidence="1">UPF0284 protein ACFSBX_01705</fullName>
    </recommendedName>
</protein>
<sequence length="363" mass="36131">MRVILVAGTTRTAEIDGISAAGATRDLLLHTPSADAEILAYGDTVRAPVTPVSPTGCPTPAVVTRAVRELLGFDATVVDGGLARPTGAPSVSVGARPGDDIREPDPVPTAPGAFVAAREFGRALPDDRVVVGETIPGGTTTAMATLRALGEDVLEATSSSLPENPLDLKERVVGSAFESSEVDPGRAAHAPETALRSVGDPVLAVASGLAAGALESGTDVILGGGTQMLAVAALVRHAGVPDRATLATTSYLAADVPELAEAAAGLELDLAVSDPGFDADEAGPLSAYAEGVAKEGAAMGGALRLADEAGRLDEVVEATRAVLGRVTVDGTGGAIRDDPEEEVGGGPGEETNGETGGTADDGP</sequence>
<dbReference type="InterPro" id="IPR003200">
    <property type="entry name" value="Nict_dMeBzImd_PRibTrfase"/>
</dbReference>
<name>A0ABD6CJ39_9EURY</name>
<organism evidence="3 4">
    <name type="scientific">Halobellus rarus</name>
    <dbReference type="NCBI Taxonomy" id="1126237"/>
    <lineage>
        <taxon>Archaea</taxon>
        <taxon>Methanobacteriati</taxon>
        <taxon>Methanobacteriota</taxon>
        <taxon>Stenosarchaea group</taxon>
        <taxon>Halobacteria</taxon>
        <taxon>Halobacteriales</taxon>
        <taxon>Haloferacaceae</taxon>
        <taxon>Halobellus</taxon>
    </lineage>
</organism>
<dbReference type="GO" id="GO:0016757">
    <property type="term" value="F:glycosyltransferase activity"/>
    <property type="evidence" value="ECO:0007669"/>
    <property type="project" value="UniProtKB-KW"/>
</dbReference>
<dbReference type="SUPFAM" id="SSF52733">
    <property type="entry name" value="Nicotinate mononucleotide:5,6-dimethylbenzimidazole phosphoribosyltransferase (CobT)"/>
    <property type="match status" value="1"/>
</dbReference>
<keyword evidence="3" id="KW-0328">Glycosyltransferase</keyword>
<dbReference type="HAMAP" id="MF_01086">
    <property type="entry name" value="UPF0284"/>
    <property type="match status" value="1"/>
</dbReference>
<dbReference type="AlphaFoldDB" id="A0ABD6CJ39"/>
<gene>
    <name evidence="3" type="ORF">ACFSBX_01705</name>
</gene>
<dbReference type="NCBIfam" id="NF003371">
    <property type="entry name" value="PRK04447.1-4"/>
    <property type="match status" value="1"/>
</dbReference>
<comment type="similarity">
    <text evidence="1">Belongs to the UPF0284 family.</text>
</comment>
<keyword evidence="4" id="KW-1185">Reference proteome</keyword>
<accession>A0ABD6CJ39</accession>
<dbReference type="CDD" id="cd02439">
    <property type="entry name" value="DMB-PRT_CobT"/>
    <property type="match status" value="1"/>
</dbReference>